<dbReference type="Pfam" id="PF21686">
    <property type="entry name" value="LigD_Prim-Pol"/>
    <property type="match status" value="1"/>
</dbReference>
<dbReference type="InterPro" id="IPR052171">
    <property type="entry name" value="NHEJ_LigD"/>
</dbReference>
<feature type="domain" description="DNA ligase D polymerase" evidence="2">
    <location>
        <begin position="32"/>
        <end position="80"/>
    </location>
</feature>
<gene>
    <name evidence="3" type="ORF">OV079_34310</name>
</gene>
<dbReference type="Proteomes" id="UP001150924">
    <property type="component" value="Unassembled WGS sequence"/>
</dbReference>
<protein>
    <recommendedName>
        <fullName evidence="2">DNA ligase D polymerase domain-containing protein</fullName>
    </recommendedName>
</protein>
<dbReference type="PANTHER" id="PTHR42705">
    <property type="entry name" value="BIFUNCTIONAL NON-HOMOLOGOUS END JOINING PROTEIN LIGD"/>
    <property type="match status" value="1"/>
</dbReference>
<keyword evidence="4" id="KW-1185">Reference proteome</keyword>
<feature type="compositionally biased region" description="Low complexity" evidence="1">
    <location>
        <begin position="120"/>
        <end position="131"/>
    </location>
</feature>
<dbReference type="PANTHER" id="PTHR42705:SF2">
    <property type="entry name" value="BIFUNCTIONAL NON-HOMOLOGOUS END JOINING PROTEIN LIGD"/>
    <property type="match status" value="1"/>
</dbReference>
<organism evidence="3 4">
    <name type="scientific">Nannocystis pusilla</name>
    <dbReference type="NCBI Taxonomy" id="889268"/>
    <lineage>
        <taxon>Bacteria</taxon>
        <taxon>Pseudomonadati</taxon>
        <taxon>Myxococcota</taxon>
        <taxon>Polyangia</taxon>
        <taxon>Nannocystales</taxon>
        <taxon>Nannocystaceae</taxon>
        <taxon>Nannocystis</taxon>
    </lineage>
</organism>
<dbReference type="Gene3D" id="3.90.920.10">
    <property type="entry name" value="DNA primase, PRIM domain"/>
    <property type="match status" value="1"/>
</dbReference>
<dbReference type="AlphaFoldDB" id="A0A9X3EUT8"/>
<proteinExistence type="predicted"/>
<feature type="compositionally biased region" description="Low complexity" evidence="1">
    <location>
        <begin position="78"/>
        <end position="113"/>
    </location>
</feature>
<accession>A0A9X3EUT8</accession>
<name>A0A9X3EUT8_9BACT</name>
<feature type="region of interest" description="Disordered" evidence="1">
    <location>
        <begin position="70"/>
        <end position="131"/>
    </location>
</feature>
<sequence length="131" mass="14245">MAKGITTVEVDGESIEVTHPNKLLYPDEQIGKGDLVTYYRDVAPFMVPHLTGRPLTLHCFPSGIAARGYFQKPRRSTSRPTSTASPSPATAARPSTPWPTTRPRWSSSPARTAWCSTPVTSTATASTGRTW</sequence>
<evidence type="ECO:0000256" key="1">
    <source>
        <dbReference type="SAM" id="MobiDB-lite"/>
    </source>
</evidence>
<evidence type="ECO:0000313" key="3">
    <source>
        <dbReference type="EMBL" id="MCY1010552.1"/>
    </source>
</evidence>
<reference evidence="3" key="1">
    <citation type="submission" date="2022-11" db="EMBL/GenBank/DDBJ databases">
        <title>Minimal conservation of predation-associated metabolite biosynthetic gene clusters underscores biosynthetic potential of Myxococcota including descriptions for ten novel species: Archangium lansinium sp. nov., Myxococcus landrumus sp. nov., Nannocystis bai.</title>
        <authorList>
            <person name="Ahearne A."/>
            <person name="Stevens C."/>
            <person name="Phillips K."/>
        </authorList>
    </citation>
    <scope>NUCLEOTIDE SEQUENCE</scope>
    <source>
        <strain evidence="3">Na p29</strain>
    </source>
</reference>
<comment type="caution">
    <text evidence="3">The sequence shown here is derived from an EMBL/GenBank/DDBJ whole genome shotgun (WGS) entry which is preliminary data.</text>
</comment>
<dbReference type="EMBL" id="JAPNKE010000002">
    <property type="protein sequence ID" value="MCY1010552.1"/>
    <property type="molecule type" value="Genomic_DNA"/>
</dbReference>
<dbReference type="InterPro" id="IPR014145">
    <property type="entry name" value="LigD_pol_dom"/>
</dbReference>
<evidence type="ECO:0000313" key="4">
    <source>
        <dbReference type="Proteomes" id="UP001150924"/>
    </source>
</evidence>
<evidence type="ECO:0000259" key="2">
    <source>
        <dbReference type="Pfam" id="PF21686"/>
    </source>
</evidence>